<evidence type="ECO:0000256" key="1">
    <source>
        <dbReference type="SAM" id="Coils"/>
    </source>
</evidence>
<dbReference type="OrthoDB" id="9803836at2"/>
<gene>
    <name evidence="2" type="ORF">FPY71_02600</name>
</gene>
<dbReference type="NCBIfam" id="NF001962">
    <property type="entry name" value="PRK00736.1"/>
    <property type="match status" value="1"/>
</dbReference>
<dbReference type="Pfam" id="PF04102">
    <property type="entry name" value="SlyX"/>
    <property type="match status" value="1"/>
</dbReference>
<evidence type="ECO:0008006" key="4">
    <source>
        <dbReference type="Google" id="ProtNLM"/>
    </source>
</evidence>
<keyword evidence="1" id="KW-0175">Coiled coil</keyword>
<feature type="coiled-coil region" evidence="1">
    <location>
        <begin position="7"/>
        <end position="55"/>
    </location>
</feature>
<keyword evidence="3" id="KW-1185">Reference proteome</keyword>
<dbReference type="EMBL" id="VTWH01000001">
    <property type="protein sequence ID" value="KAA0972026.1"/>
    <property type="molecule type" value="Genomic_DNA"/>
</dbReference>
<organism evidence="2 3">
    <name type="scientific">Aureimonas fodinaquatilis</name>
    <dbReference type="NCBI Taxonomy" id="2565783"/>
    <lineage>
        <taxon>Bacteria</taxon>
        <taxon>Pseudomonadati</taxon>
        <taxon>Pseudomonadota</taxon>
        <taxon>Alphaproteobacteria</taxon>
        <taxon>Hyphomicrobiales</taxon>
        <taxon>Aurantimonadaceae</taxon>
        <taxon>Aureimonas</taxon>
    </lineage>
</organism>
<dbReference type="InterPro" id="IPR007236">
    <property type="entry name" value="SlyX"/>
</dbReference>
<name>A0A5B0E003_9HYPH</name>
<proteinExistence type="predicted"/>
<accession>A0A5B0E003</accession>
<dbReference type="RefSeq" id="WP_149297349.1">
    <property type="nucleotide sequence ID" value="NZ_VTWH01000001.1"/>
</dbReference>
<evidence type="ECO:0000313" key="2">
    <source>
        <dbReference type="EMBL" id="KAA0972026.1"/>
    </source>
</evidence>
<dbReference type="PANTHER" id="PTHR36508:SF1">
    <property type="entry name" value="PROTEIN SLYX"/>
    <property type="match status" value="1"/>
</dbReference>
<sequence length="68" mass="7826">MSDTDRLAELEIMLAHQANTIDELSTELARAFTQLDRQQKTLKELAERFLALEETATPRAEVTRPPHY</sequence>
<comment type="caution">
    <text evidence="2">The sequence shown here is derived from an EMBL/GenBank/DDBJ whole genome shotgun (WGS) entry which is preliminary data.</text>
</comment>
<dbReference type="Proteomes" id="UP000324738">
    <property type="component" value="Unassembled WGS sequence"/>
</dbReference>
<dbReference type="PANTHER" id="PTHR36508">
    <property type="entry name" value="PROTEIN SLYX"/>
    <property type="match status" value="1"/>
</dbReference>
<protein>
    <recommendedName>
        <fullName evidence="4">Protein SlyX homolog</fullName>
    </recommendedName>
</protein>
<reference evidence="2 3" key="1">
    <citation type="submission" date="2019-08" db="EMBL/GenBank/DDBJ databases">
        <title>Aureimonas fodiniaquatilis sp. nov., isolated from a coal mine wastewater.</title>
        <authorList>
            <person name="Kim W."/>
        </authorList>
    </citation>
    <scope>NUCLEOTIDE SEQUENCE [LARGE SCALE GENOMIC DNA]</scope>
    <source>
        <strain evidence="2 3">CAU 1482</strain>
    </source>
</reference>
<evidence type="ECO:0000313" key="3">
    <source>
        <dbReference type="Proteomes" id="UP000324738"/>
    </source>
</evidence>
<dbReference type="AlphaFoldDB" id="A0A5B0E003"/>
<dbReference type="Gene3D" id="1.20.5.300">
    <property type="match status" value="1"/>
</dbReference>